<dbReference type="PANTHER" id="PTHR11412:SF171">
    <property type="entry name" value="PREGNANCY ZONE PROTEIN-LIKE PROTEIN"/>
    <property type="match status" value="1"/>
</dbReference>
<dbReference type="Gene3D" id="2.60.120.1540">
    <property type="match status" value="1"/>
</dbReference>
<dbReference type="PROSITE" id="PS00477">
    <property type="entry name" value="ALPHA_2_MACROGLOBULIN"/>
    <property type="match status" value="1"/>
</dbReference>
<dbReference type="InterPro" id="IPR013783">
    <property type="entry name" value="Ig-like_fold"/>
</dbReference>
<dbReference type="InterPro" id="IPR001599">
    <property type="entry name" value="Macroglobln_a2"/>
</dbReference>
<evidence type="ECO:0000256" key="1">
    <source>
        <dbReference type="ARBA" id="ARBA00010952"/>
    </source>
</evidence>
<proteinExistence type="inferred from homology"/>
<evidence type="ECO:0000259" key="7">
    <source>
        <dbReference type="SMART" id="SM01360"/>
    </source>
</evidence>
<dbReference type="Gene3D" id="2.60.40.690">
    <property type="entry name" value="Alpha-macroglobulin, receptor-binding domain"/>
    <property type="match status" value="1"/>
</dbReference>
<keyword evidence="3" id="KW-0732">Signal</keyword>
<dbReference type="Gene3D" id="1.50.10.20">
    <property type="match status" value="1"/>
</dbReference>
<name>A0A5N5T153_9CRUS</name>
<sequence length="735" mass="80567">MKRKQMKLGPISRKLGYGVFLASDGSYEEDLIVPDTVTEWVGRAVCVHPSKGVGVSNPATFKTFKEFFVDLTLPPSVKRGEIFHVKISVFNYLNDSLPIWLILKSPDDKFDILADTGSEGGSGVKTACVPANDKTVVSIRIQAREVGDVNISVKAEVMENATDSCGSGNVQQKRDILIKPIRVNFEGFLVEETQFKFVCTNDSENVLETWNVTAPDSIVPDSARGFAAVVGDLLGPTVENLGNLVQMPYGCGEQNMINFAPNIFVVQYLRASNQDDEDIADRAIEFMKQGYQRELNYRHSDGSFSVFGESDASGSTWLTAFVLKCFGQASAYIAVDQNDLNLTSEWLKSLQNDDGCFESVGRLFNKAMQGGVDSESPSLLTAYVMISLIEAGESNNSTVISEALSCINDAETTTNPYSLAIKAYALALAKSPDTQAILDELMNISTNSDVGLYWEFPNQYESSNGVAVETASYAVLAILTYTQSFSDYSYMKHVLPIIKWINTQRNGQGGFVSTQDTIIALQALAAFQKLLSVSGGPTDLTVSVTMENVSKTFSINEQNKLLQQSVAFPTVPISITFDVDGEGCALLQAVLRYNVQEGEINEAFSLNVTTTTEPGATCETKRIKVCTAYILPDNKSNMAIIEIDVVSGYIPERADLDELVGNGTGLFKRKEIDVSKVKIYVEEITAEEICLSFRIRKGPDVENPKPGTVKVYDYYKPENQASKRYTLPPPTECAD</sequence>
<dbReference type="Gene3D" id="2.20.130.20">
    <property type="match status" value="1"/>
</dbReference>
<accession>A0A5N5T153</accession>
<keyword evidence="6" id="KW-0325">Glycoprotein</keyword>
<keyword evidence="4" id="KW-0722">Serine protease inhibitor</keyword>
<evidence type="ECO:0000256" key="5">
    <source>
        <dbReference type="ARBA" id="ARBA00023157"/>
    </source>
</evidence>
<protein>
    <submittedName>
        <fullName evidence="9">Alpha-2-macroglobulin-like protein 1</fullName>
    </submittedName>
</protein>
<dbReference type="OrthoDB" id="6348147at2759"/>
<dbReference type="Pfam" id="PF00207">
    <property type="entry name" value="A2M"/>
    <property type="match status" value="1"/>
</dbReference>
<keyword evidence="5" id="KW-1015">Disulfide bond</keyword>
<dbReference type="Gene3D" id="2.60.40.10">
    <property type="entry name" value="Immunoglobulins"/>
    <property type="match status" value="1"/>
</dbReference>
<dbReference type="CDD" id="cd02897">
    <property type="entry name" value="A2M_2"/>
    <property type="match status" value="1"/>
</dbReference>
<evidence type="ECO:0000256" key="6">
    <source>
        <dbReference type="ARBA" id="ARBA00023180"/>
    </source>
</evidence>
<dbReference type="InterPro" id="IPR009048">
    <property type="entry name" value="A-macroglobulin_rcpt-bd"/>
</dbReference>
<dbReference type="Proteomes" id="UP000326759">
    <property type="component" value="Unassembled WGS sequence"/>
</dbReference>
<comment type="similarity">
    <text evidence="1">Belongs to the protease inhibitor I39 (alpha-2-macroglobulin) family.</text>
</comment>
<evidence type="ECO:0000313" key="10">
    <source>
        <dbReference type="Proteomes" id="UP000326759"/>
    </source>
</evidence>
<organism evidence="9 10">
    <name type="scientific">Armadillidium nasatum</name>
    <dbReference type="NCBI Taxonomy" id="96803"/>
    <lineage>
        <taxon>Eukaryota</taxon>
        <taxon>Metazoa</taxon>
        <taxon>Ecdysozoa</taxon>
        <taxon>Arthropoda</taxon>
        <taxon>Crustacea</taxon>
        <taxon>Multicrustacea</taxon>
        <taxon>Malacostraca</taxon>
        <taxon>Eumalacostraca</taxon>
        <taxon>Peracarida</taxon>
        <taxon>Isopoda</taxon>
        <taxon>Oniscidea</taxon>
        <taxon>Crinocheta</taxon>
        <taxon>Armadillidiidae</taxon>
        <taxon>Armadillidium</taxon>
    </lineage>
</organism>
<dbReference type="SMART" id="SM01361">
    <property type="entry name" value="A2M_recep"/>
    <property type="match status" value="1"/>
</dbReference>
<reference evidence="9 10" key="1">
    <citation type="journal article" date="2019" name="PLoS Biol.">
        <title>Sex chromosomes control vertical transmission of feminizing Wolbachia symbionts in an isopod.</title>
        <authorList>
            <person name="Becking T."/>
            <person name="Chebbi M.A."/>
            <person name="Giraud I."/>
            <person name="Moumen B."/>
            <person name="Laverre T."/>
            <person name="Caubet Y."/>
            <person name="Peccoud J."/>
            <person name="Gilbert C."/>
            <person name="Cordaux R."/>
        </authorList>
    </citation>
    <scope>NUCLEOTIDE SEQUENCE [LARGE SCALE GENOMIC DNA]</scope>
    <source>
        <strain evidence="9">ANa2</strain>
        <tissue evidence="9">Whole body excluding digestive tract and cuticle</tissue>
    </source>
</reference>
<dbReference type="Pfam" id="PF07677">
    <property type="entry name" value="A2M_recep"/>
    <property type="match status" value="1"/>
</dbReference>
<dbReference type="InterPro" id="IPR041813">
    <property type="entry name" value="A2M_TED"/>
</dbReference>
<comment type="caution">
    <text evidence="9">The sequence shown here is derived from an EMBL/GenBank/DDBJ whole genome shotgun (WGS) entry which is preliminary data.</text>
</comment>
<dbReference type="InterPro" id="IPR050473">
    <property type="entry name" value="A2M/Complement_sys"/>
</dbReference>
<evidence type="ECO:0000256" key="3">
    <source>
        <dbReference type="ARBA" id="ARBA00022729"/>
    </source>
</evidence>
<dbReference type="InterPro" id="IPR036595">
    <property type="entry name" value="A-macroglobulin_rcpt-bd_sf"/>
</dbReference>
<dbReference type="InterPro" id="IPR011626">
    <property type="entry name" value="Alpha-macroglobulin_TED"/>
</dbReference>
<dbReference type="PANTHER" id="PTHR11412">
    <property type="entry name" value="MACROGLOBULIN / COMPLEMENT"/>
    <property type="match status" value="1"/>
</dbReference>
<evidence type="ECO:0000256" key="4">
    <source>
        <dbReference type="ARBA" id="ARBA00022900"/>
    </source>
</evidence>
<dbReference type="InterPro" id="IPR047565">
    <property type="entry name" value="Alpha-macroglob_thiol-ester_cl"/>
</dbReference>
<dbReference type="SUPFAM" id="SSF48239">
    <property type="entry name" value="Terpenoid cyclases/Protein prenyltransferases"/>
    <property type="match status" value="1"/>
</dbReference>
<gene>
    <name evidence="9" type="ORF">Anas_09870</name>
</gene>
<dbReference type="Pfam" id="PF07678">
    <property type="entry name" value="TED_complement"/>
    <property type="match status" value="1"/>
</dbReference>
<keyword evidence="2" id="KW-0646">Protease inhibitor</keyword>
<dbReference type="EMBL" id="SEYY01016205">
    <property type="protein sequence ID" value="KAB7499888.1"/>
    <property type="molecule type" value="Genomic_DNA"/>
</dbReference>
<dbReference type="SUPFAM" id="SSF81296">
    <property type="entry name" value="E set domains"/>
    <property type="match status" value="1"/>
</dbReference>
<dbReference type="InterPro" id="IPR019742">
    <property type="entry name" value="MacrogloblnA2_CS"/>
</dbReference>
<dbReference type="GO" id="GO:0004867">
    <property type="term" value="F:serine-type endopeptidase inhibitor activity"/>
    <property type="evidence" value="ECO:0007669"/>
    <property type="project" value="UniProtKB-KW"/>
</dbReference>
<dbReference type="AlphaFoldDB" id="A0A5N5T153"/>
<dbReference type="InterPro" id="IPR008930">
    <property type="entry name" value="Terpenoid_cyclase/PrenylTrfase"/>
</dbReference>
<dbReference type="SUPFAM" id="SSF49410">
    <property type="entry name" value="Alpha-macroglobulin receptor domain"/>
    <property type="match status" value="1"/>
</dbReference>
<dbReference type="SMART" id="SM01419">
    <property type="entry name" value="Thiol-ester_cl"/>
    <property type="match status" value="1"/>
</dbReference>
<evidence type="ECO:0000259" key="8">
    <source>
        <dbReference type="SMART" id="SM01361"/>
    </source>
</evidence>
<evidence type="ECO:0000256" key="2">
    <source>
        <dbReference type="ARBA" id="ARBA00022690"/>
    </source>
</evidence>
<feature type="domain" description="Alpha-2-macroglobulin" evidence="7">
    <location>
        <begin position="14"/>
        <end position="103"/>
    </location>
</feature>
<feature type="domain" description="Alpha-macroglobulin receptor-binding" evidence="8">
    <location>
        <begin position="636"/>
        <end position="725"/>
    </location>
</feature>
<evidence type="ECO:0000313" key="9">
    <source>
        <dbReference type="EMBL" id="KAB7499888.1"/>
    </source>
</evidence>
<keyword evidence="10" id="KW-1185">Reference proteome</keyword>
<dbReference type="GO" id="GO:0005615">
    <property type="term" value="C:extracellular space"/>
    <property type="evidence" value="ECO:0007669"/>
    <property type="project" value="InterPro"/>
</dbReference>
<dbReference type="FunFam" id="1.50.10.20:FF:000001">
    <property type="entry name" value="CD109 isoform 1"/>
    <property type="match status" value="1"/>
</dbReference>
<dbReference type="SMART" id="SM01360">
    <property type="entry name" value="A2M"/>
    <property type="match status" value="1"/>
</dbReference>
<dbReference type="InterPro" id="IPR014756">
    <property type="entry name" value="Ig_E-set"/>
</dbReference>